<dbReference type="Proteomes" id="UP001161388">
    <property type="component" value="Unassembled WGS sequence"/>
</dbReference>
<evidence type="ECO:0000256" key="1">
    <source>
        <dbReference type="SAM" id="MobiDB-lite"/>
    </source>
</evidence>
<dbReference type="EMBL" id="BSNL01000001">
    <property type="protein sequence ID" value="GLQ25621.1"/>
    <property type="molecule type" value="Genomic_DNA"/>
</dbReference>
<accession>A0ABQ5VDN7</accession>
<organism evidence="2 3">
    <name type="scientific">Sulfitobacter pacificus</name>
    <dbReference type="NCBI Taxonomy" id="1499314"/>
    <lineage>
        <taxon>Bacteria</taxon>
        <taxon>Pseudomonadati</taxon>
        <taxon>Pseudomonadota</taxon>
        <taxon>Alphaproteobacteria</taxon>
        <taxon>Rhodobacterales</taxon>
        <taxon>Roseobacteraceae</taxon>
        <taxon>Sulfitobacter</taxon>
    </lineage>
</organism>
<evidence type="ECO:0000313" key="3">
    <source>
        <dbReference type="Proteomes" id="UP001161388"/>
    </source>
</evidence>
<reference evidence="2" key="1">
    <citation type="journal article" date="2014" name="Int. J. Syst. Evol. Microbiol.">
        <title>Complete genome of a new Firmicutes species belonging to the dominant human colonic microbiota ('Ruminococcus bicirculans') reveals two chromosomes and a selective capacity to utilize plant glucans.</title>
        <authorList>
            <consortium name="NISC Comparative Sequencing Program"/>
            <person name="Wegmann U."/>
            <person name="Louis P."/>
            <person name="Goesmann A."/>
            <person name="Henrissat B."/>
            <person name="Duncan S.H."/>
            <person name="Flint H.J."/>
        </authorList>
    </citation>
    <scope>NUCLEOTIDE SEQUENCE</scope>
    <source>
        <strain evidence="2">NBRC 109915</strain>
    </source>
</reference>
<gene>
    <name evidence="2" type="ORF">GCM10007927_04240</name>
</gene>
<keyword evidence="3" id="KW-1185">Reference proteome</keyword>
<evidence type="ECO:0000313" key="2">
    <source>
        <dbReference type="EMBL" id="GLQ25621.1"/>
    </source>
</evidence>
<feature type="region of interest" description="Disordered" evidence="1">
    <location>
        <begin position="1"/>
        <end position="20"/>
    </location>
</feature>
<sequence>MEIHRTLHQATKRNRKAPISDAAIKDPRLWRNLHKIYDNLRGQKGFAICGIQPKTTLRPRPFTRSRVVAAG</sequence>
<protein>
    <submittedName>
        <fullName evidence="2">Uncharacterized protein</fullName>
    </submittedName>
</protein>
<reference evidence="2" key="2">
    <citation type="submission" date="2023-01" db="EMBL/GenBank/DDBJ databases">
        <title>Draft genome sequence of Sulfitobacter pacificus strain NBRC 109915.</title>
        <authorList>
            <person name="Sun Q."/>
            <person name="Mori K."/>
        </authorList>
    </citation>
    <scope>NUCLEOTIDE SEQUENCE</scope>
    <source>
        <strain evidence="2">NBRC 109915</strain>
    </source>
</reference>
<comment type="caution">
    <text evidence="2">The sequence shown here is derived from an EMBL/GenBank/DDBJ whole genome shotgun (WGS) entry which is preliminary data.</text>
</comment>
<name>A0ABQ5VDN7_9RHOB</name>
<feature type="compositionally biased region" description="Basic residues" evidence="1">
    <location>
        <begin position="1"/>
        <end position="16"/>
    </location>
</feature>
<proteinExistence type="predicted"/>